<feature type="domain" description="Methyltransferase type 11" evidence="1">
    <location>
        <begin position="50"/>
        <end position="149"/>
    </location>
</feature>
<dbReference type="GO" id="GO:0032259">
    <property type="term" value="P:methylation"/>
    <property type="evidence" value="ECO:0007669"/>
    <property type="project" value="UniProtKB-KW"/>
</dbReference>
<dbReference type="CDD" id="cd02440">
    <property type="entry name" value="AdoMet_MTases"/>
    <property type="match status" value="1"/>
</dbReference>
<dbReference type="EC" id="2.1.1.-" evidence="2"/>
<evidence type="ECO:0000313" key="3">
    <source>
        <dbReference type="Proteomes" id="UP001589844"/>
    </source>
</evidence>
<reference evidence="2 3" key="1">
    <citation type="submission" date="2024-09" db="EMBL/GenBank/DDBJ databases">
        <authorList>
            <person name="Sun Q."/>
            <person name="Mori K."/>
        </authorList>
    </citation>
    <scope>NUCLEOTIDE SEQUENCE [LARGE SCALE GENOMIC DNA]</scope>
    <source>
        <strain evidence="2 3">CCM 8677</strain>
    </source>
</reference>
<proteinExistence type="predicted"/>
<dbReference type="EMBL" id="JBHLXJ010000005">
    <property type="protein sequence ID" value="MFC0349307.1"/>
    <property type="molecule type" value="Genomic_DNA"/>
</dbReference>
<name>A0ABV6IBX4_9BURK</name>
<dbReference type="InterPro" id="IPR029063">
    <property type="entry name" value="SAM-dependent_MTases_sf"/>
</dbReference>
<dbReference type="PANTHER" id="PTHR42912">
    <property type="entry name" value="METHYLTRANSFERASE"/>
    <property type="match status" value="1"/>
</dbReference>
<dbReference type="Proteomes" id="UP001589844">
    <property type="component" value="Unassembled WGS sequence"/>
</dbReference>
<keyword evidence="3" id="KW-1185">Reference proteome</keyword>
<keyword evidence="2" id="KW-0489">Methyltransferase</keyword>
<accession>A0ABV6IBX4</accession>
<dbReference type="RefSeq" id="WP_390210798.1">
    <property type="nucleotide sequence ID" value="NZ_JBHLXJ010000005.1"/>
</dbReference>
<dbReference type="SUPFAM" id="SSF53335">
    <property type="entry name" value="S-adenosyl-L-methionine-dependent methyltransferases"/>
    <property type="match status" value="1"/>
</dbReference>
<evidence type="ECO:0000313" key="2">
    <source>
        <dbReference type="EMBL" id="MFC0349307.1"/>
    </source>
</evidence>
<organism evidence="2 3">
    <name type="scientific">Undibacterium danionis</name>
    <dbReference type="NCBI Taxonomy" id="1812100"/>
    <lineage>
        <taxon>Bacteria</taxon>
        <taxon>Pseudomonadati</taxon>
        <taxon>Pseudomonadota</taxon>
        <taxon>Betaproteobacteria</taxon>
        <taxon>Burkholderiales</taxon>
        <taxon>Oxalobacteraceae</taxon>
        <taxon>Undibacterium</taxon>
    </lineage>
</organism>
<sequence>MIQKFLSQQLARPSGWFGRFFTSRWLEKINVRMNVFALESLNLQGAESVLEIGFGSGSLLEAILKTGKCHHASGLELSEEMIAFVNKRLAAHIQLKTLQLAQGSIEQIPFASSSFSKVVSVNTLYFWSDTRQALRECARVLIDGGQLVLCYNAKQDMQNWPGHVHGFTLYEASEVEDLLSDVGFVNITTRSLQDPVQGLVYSVVATWLPSTI</sequence>
<dbReference type="InterPro" id="IPR050508">
    <property type="entry name" value="Methyltransf_Superfamily"/>
</dbReference>
<keyword evidence="2" id="KW-0808">Transferase</keyword>
<dbReference type="Pfam" id="PF08241">
    <property type="entry name" value="Methyltransf_11"/>
    <property type="match status" value="1"/>
</dbReference>
<evidence type="ECO:0000259" key="1">
    <source>
        <dbReference type="Pfam" id="PF08241"/>
    </source>
</evidence>
<gene>
    <name evidence="2" type="ORF">ACFFJH_05780</name>
</gene>
<dbReference type="GO" id="GO:0008168">
    <property type="term" value="F:methyltransferase activity"/>
    <property type="evidence" value="ECO:0007669"/>
    <property type="project" value="UniProtKB-KW"/>
</dbReference>
<dbReference type="Gene3D" id="3.40.50.150">
    <property type="entry name" value="Vaccinia Virus protein VP39"/>
    <property type="match status" value="1"/>
</dbReference>
<dbReference type="PANTHER" id="PTHR42912:SF80">
    <property type="entry name" value="METHYLTRANSFERASE DOMAIN-CONTAINING PROTEIN"/>
    <property type="match status" value="1"/>
</dbReference>
<comment type="caution">
    <text evidence="2">The sequence shown here is derived from an EMBL/GenBank/DDBJ whole genome shotgun (WGS) entry which is preliminary data.</text>
</comment>
<dbReference type="InterPro" id="IPR013216">
    <property type="entry name" value="Methyltransf_11"/>
</dbReference>
<protein>
    <submittedName>
        <fullName evidence="2">Class I SAM-dependent methyltransferase</fullName>
        <ecNumber evidence="2">2.1.1.-</ecNumber>
    </submittedName>
</protein>